<comment type="caution">
    <text evidence="6">The sequence shown here is derived from an EMBL/GenBank/DDBJ whole genome shotgun (WGS) entry which is preliminary data.</text>
</comment>
<evidence type="ECO:0000259" key="5">
    <source>
        <dbReference type="Pfam" id="PF13884"/>
    </source>
</evidence>
<dbReference type="EMBL" id="BRXY01000409">
    <property type="protein sequence ID" value="GMH93193.1"/>
    <property type="molecule type" value="Genomic_DNA"/>
</dbReference>
<dbReference type="SMART" id="SM00368">
    <property type="entry name" value="LRR_RI"/>
    <property type="match status" value="6"/>
</dbReference>
<dbReference type="Proteomes" id="UP001165085">
    <property type="component" value="Unassembled WGS sequence"/>
</dbReference>
<keyword evidence="2" id="KW-0963">Cytoplasm</keyword>
<dbReference type="InterPro" id="IPR032675">
    <property type="entry name" value="LRR_dom_sf"/>
</dbReference>
<dbReference type="GO" id="GO:0005856">
    <property type="term" value="C:cytoskeleton"/>
    <property type="evidence" value="ECO:0007669"/>
    <property type="project" value="UniProtKB-SubCell"/>
</dbReference>
<sequence>MGPKKKDGGKKKAKESDEPGQKAEDLLSTYNAFVKKIGLPSNPEVVSALSNEENPFKGKQIIIDGGDASKGAQPLGPGGCRALATAIMGVGQGMPKHPETGKNMLYKPLQELRIWGADIGDDGASSIAELLRLGGAEIQLQYLELTNNNITAVGGFALGRSLSCMMNMSLITLSLDYNMSFGSEGVAALCLGLRSNSTLKKLSLRYCNLDGDSGGPLGEVLAFTRSGLNILDVQGNHIGGKGLLDLCPGLQCNKSLTQLVLADNDISEAEVDNESLKKFAEVLLVHPTIAKVDLLYNRFGGAGEYLVPAVDPASGGNKNITEFRVDASLHDDLYLKLNKMGGGGKKGKKGKKKCDRRLKENFRILAEASDDAPAIYSFNYKGEEAEQEQVGVVAQELFGTWWERKVTVECDEVDGLHLQVDEYFVDELLRGSRK</sequence>
<dbReference type="Pfam" id="PF13516">
    <property type="entry name" value="LRR_6"/>
    <property type="match status" value="4"/>
</dbReference>
<keyword evidence="3" id="KW-0206">Cytoskeleton</keyword>
<dbReference type="Pfam" id="PF13884">
    <property type="entry name" value="Peptidase_S74"/>
    <property type="match status" value="1"/>
</dbReference>
<feature type="domain" description="Peptidase S74" evidence="5">
    <location>
        <begin position="354"/>
        <end position="397"/>
    </location>
</feature>
<reference evidence="7" key="1">
    <citation type="journal article" date="2023" name="Commun. Biol.">
        <title>Genome analysis of Parmales, the sister group of diatoms, reveals the evolutionary specialization of diatoms from phago-mixotrophs to photoautotrophs.</title>
        <authorList>
            <person name="Ban H."/>
            <person name="Sato S."/>
            <person name="Yoshikawa S."/>
            <person name="Yamada K."/>
            <person name="Nakamura Y."/>
            <person name="Ichinomiya M."/>
            <person name="Sato N."/>
            <person name="Blanc-Mathieu R."/>
            <person name="Endo H."/>
            <person name="Kuwata A."/>
            <person name="Ogata H."/>
        </authorList>
    </citation>
    <scope>NUCLEOTIDE SEQUENCE [LARGE SCALE GENOMIC DNA]</scope>
    <source>
        <strain evidence="7">NIES 3701</strain>
    </source>
</reference>
<dbReference type="InterPro" id="IPR052410">
    <property type="entry name" value="DRC5"/>
</dbReference>
<dbReference type="SUPFAM" id="SSF52047">
    <property type="entry name" value="RNI-like"/>
    <property type="match status" value="1"/>
</dbReference>
<evidence type="ECO:0000256" key="1">
    <source>
        <dbReference type="ARBA" id="ARBA00004245"/>
    </source>
</evidence>
<dbReference type="InterPro" id="IPR001611">
    <property type="entry name" value="Leu-rich_rpt"/>
</dbReference>
<dbReference type="InterPro" id="IPR030392">
    <property type="entry name" value="S74_ICA"/>
</dbReference>
<organism evidence="6 7">
    <name type="scientific">Triparma strigata</name>
    <dbReference type="NCBI Taxonomy" id="1606541"/>
    <lineage>
        <taxon>Eukaryota</taxon>
        <taxon>Sar</taxon>
        <taxon>Stramenopiles</taxon>
        <taxon>Ochrophyta</taxon>
        <taxon>Bolidophyceae</taxon>
        <taxon>Parmales</taxon>
        <taxon>Triparmaceae</taxon>
        <taxon>Triparma</taxon>
    </lineage>
</organism>
<dbReference type="Gene3D" id="3.80.10.10">
    <property type="entry name" value="Ribonuclease Inhibitor"/>
    <property type="match status" value="2"/>
</dbReference>
<dbReference type="AlphaFoldDB" id="A0A9W7EX96"/>
<keyword evidence="7" id="KW-1185">Reference proteome</keyword>
<evidence type="ECO:0000256" key="4">
    <source>
        <dbReference type="SAM" id="MobiDB-lite"/>
    </source>
</evidence>
<evidence type="ECO:0000313" key="6">
    <source>
        <dbReference type="EMBL" id="GMH93193.1"/>
    </source>
</evidence>
<evidence type="ECO:0000256" key="2">
    <source>
        <dbReference type="ARBA" id="ARBA00022490"/>
    </source>
</evidence>
<feature type="region of interest" description="Disordered" evidence="4">
    <location>
        <begin position="1"/>
        <end position="24"/>
    </location>
</feature>
<name>A0A9W7EX96_9STRA</name>
<proteinExistence type="predicted"/>
<dbReference type="OrthoDB" id="341587at2759"/>
<dbReference type="PANTHER" id="PTHR24107:SF2">
    <property type="entry name" value="NLR FAMILY CARD DOMAIN CONTAINING 3"/>
    <property type="match status" value="1"/>
</dbReference>
<dbReference type="PANTHER" id="PTHR24107">
    <property type="entry name" value="YNEIN REGULATORY COMPLEX SUBUNIT 5"/>
    <property type="match status" value="1"/>
</dbReference>
<evidence type="ECO:0000313" key="7">
    <source>
        <dbReference type="Proteomes" id="UP001165085"/>
    </source>
</evidence>
<feature type="compositionally biased region" description="Basic and acidic residues" evidence="4">
    <location>
        <begin position="14"/>
        <end position="24"/>
    </location>
</feature>
<comment type="subcellular location">
    <subcellularLocation>
        <location evidence="1">Cytoplasm</location>
        <location evidence="1">Cytoskeleton</location>
    </subcellularLocation>
</comment>
<gene>
    <name evidence="6" type="ORF">TrST_g7302</name>
</gene>
<accession>A0A9W7EX96</accession>
<evidence type="ECO:0000256" key="3">
    <source>
        <dbReference type="ARBA" id="ARBA00023212"/>
    </source>
</evidence>
<protein>
    <recommendedName>
        <fullName evidence="5">Peptidase S74 domain-containing protein</fullName>
    </recommendedName>
</protein>